<dbReference type="Pfam" id="PF11127">
    <property type="entry name" value="YgaP-like_TM"/>
    <property type="match status" value="1"/>
</dbReference>
<evidence type="ECO:0000256" key="1">
    <source>
        <dbReference type="SAM" id="Phobius"/>
    </source>
</evidence>
<feature type="transmembrane region" description="Helical" evidence="1">
    <location>
        <begin position="36"/>
        <end position="60"/>
    </location>
</feature>
<keyword evidence="1" id="KW-0472">Membrane</keyword>
<dbReference type="InterPro" id="IPR021309">
    <property type="entry name" value="YgaP-like_TM"/>
</dbReference>
<protein>
    <recommendedName>
        <fullName evidence="2">Inner membrane protein YgaP-like transmembrane domain-containing protein</fullName>
    </recommendedName>
</protein>
<feature type="transmembrane region" description="Helical" evidence="1">
    <location>
        <begin position="12"/>
        <end position="30"/>
    </location>
</feature>
<keyword evidence="1" id="KW-0812">Transmembrane</keyword>
<feature type="domain" description="Inner membrane protein YgaP-like transmembrane" evidence="2">
    <location>
        <begin position="4"/>
        <end position="66"/>
    </location>
</feature>
<name>A0ABP8KBH7_9BACT</name>
<evidence type="ECO:0000259" key="2">
    <source>
        <dbReference type="Pfam" id="PF11127"/>
    </source>
</evidence>
<proteinExistence type="predicted"/>
<gene>
    <name evidence="3" type="ORF">GCM10023187_19440</name>
</gene>
<accession>A0ABP8KBH7</accession>
<evidence type="ECO:0000313" key="3">
    <source>
        <dbReference type="EMBL" id="GAA4403404.1"/>
    </source>
</evidence>
<organism evidence="3 4">
    <name type="scientific">Nibrella viscosa</name>
    <dbReference type="NCBI Taxonomy" id="1084524"/>
    <lineage>
        <taxon>Bacteria</taxon>
        <taxon>Pseudomonadati</taxon>
        <taxon>Bacteroidota</taxon>
        <taxon>Cytophagia</taxon>
        <taxon>Cytophagales</taxon>
        <taxon>Spirosomataceae</taxon>
        <taxon>Nibrella</taxon>
    </lineage>
</organism>
<reference evidence="4" key="1">
    <citation type="journal article" date="2019" name="Int. J. Syst. Evol. Microbiol.">
        <title>The Global Catalogue of Microorganisms (GCM) 10K type strain sequencing project: providing services to taxonomists for standard genome sequencing and annotation.</title>
        <authorList>
            <consortium name="The Broad Institute Genomics Platform"/>
            <consortium name="The Broad Institute Genome Sequencing Center for Infectious Disease"/>
            <person name="Wu L."/>
            <person name="Ma J."/>
        </authorList>
    </citation>
    <scope>NUCLEOTIDE SEQUENCE [LARGE SCALE GENOMIC DNA]</scope>
    <source>
        <strain evidence="4">JCM 17925</strain>
    </source>
</reference>
<keyword evidence="4" id="KW-1185">Reference proteome</keyword>
<dbReference type="EMBL" id="BAABHB010000003">
    <property type="protein sequence ID" value="GAA4403404.1"/>
    <property type="molecule type" value="Genomic_DNA"/>
</dbReference>
<keyword evidence="1" id="KW-1133">Transmembrane helix</keyword>
<sequence length="69" mass="7654">MLPKNIGFIDQLVRGLIIVDLLIPCLLGIVSGPLLYLFVTLSVVLGFSCLTGFCPCYGAFKFSTRREWD</sequence>
<dbReference type="RefSeq" id="WP_345266441.1">
    <property type="nucleotide sequence ID" value="NZ_BAABHB010000003.1"/>
</dbReference>
<evidence type="ECO:0000313" key="4">
    <source>
        <dbReference type="Proteomes" id="UP001500936"/>
    </source>
</evidence>
<dbReference type="Proteomes" id="UP001500936">
    <property type="component" value="Unassembled WGS sequence"/>
</dbReference>
<comment type="caution">
    <text evidence="3">The sequence shown here is derived from an EMBL/GenBank/DDBJ whole genome shotgun (WGS) entry which is preliminary data.</text>
</comment>